<dbReference type="PROSITE" id="PS51257">
    <property type="entry name" value="PROKAR_LIPOPROTEIN"/>
    <property type="match status" value="1"/>
</dbReference>
<feature type="transmembrane region" description="Helical" evidence="1">
    <location>
        <begin position="20"/>
        <end position="53"/>
    </location>
</feature>
<keyword evidence="1" id="KW-1133">Transmembrane helix</keyword>
<reference evidence="2 3" key="1">
    <citation type="submission" date="2019-11" db="EMBL/GenBank/DDBJ databases">
        <title>Novel Deefgea species.</title>
        <authorList>
            <person name="Han J.-H."/>
        </authorList>
    </citation>
    <scope>NUCLEOTIDE SEQUENCE [LARGE SCALE GENOMIC DNA]</scope>
    <source>
        <strain evidence="2 3">LMG 24817</strain>
    </source>
</reference>
<dbReference type="Pfam" id="PF07254">
    <property type="entry name" value="Cpta_toxin"/>
    <property type="match status" value="1"/>
</dbReference>
<comment type="caution">
    <text evidence="2">The sequence shown here is derived from an EMBL/GenBank/DDBJ whole genome shotgun (WGS) entry which is preliminary data.</text>
</comment>
<sequence length="140" mass="15792">MRPATLLINPVPIWRRGFLLLVFSVAIAGCIALNGLLSIVLLAILVSSLVFYWRKREPVTLLQLHESGEIEVGRAQGQLELMRLLPSSVVTSVGMVLHLQGAERRIAVVLWPDSAPAEVLRQWRVYLRWIWSDRNGQAED</sequence>
<evidence type="ECO:0000313" key="2">
    <source>
        <dbReference type="EMBL" id="MBM5570844.1"/>
    </source>
</evidence>
<keyword evidence="1" id="KW-0812">Transmembrane</keyword>
<organism evidence="2 3">
    <name type="scientific">Deefgea chitinilytica</name>
    <dbReference type="NCBI Taxonomy" id="570276"/>
    <lineage>
        <taxon>Bacteria</taxon>
        <taxon>Pseudomonadati</taxon>
        <taxon>Pseudomonadota</taxon>
        <taxon>Betaproteobacteria</taxon>
        <taxon>Neisseriales</taxon>
        <taxon>Chitinibacteraceae</taxon>
        <taxon>Deefgea</taxon>
    </lineage>
</organism>
<proteinExistence type="predicted"/>
<name>A0ABS2C9L7_9NEIS</name>
<protein>
    <recommendedName>
        <fullName evidence="4">Toxin CptA</fullName>
    </recommendedName>
</protein>
<evidence type="ECO:0008006" key="4">
    <source>
        <dbReference type="Google" id="ProtNLM"/>
    </source>
</evidence>
<keyword evidence="1" id="KW-0472">Membrane</keyword>
<keyword evidence="3" id="KW-1185">Reference proteome</keyword>
<gene>
    <name evidence="2" type="ORF">GM173_04525</name>
</gene>
<accession>A0ABS2C9L7</accession>
<dbReference type="Proteomes" id="UP001195660">
    <property type="component" value="Unassembled WGS sequence"/>
</dbReference>
<dbReference type="RefSeq" id="WP_203570118.1">
    <property type="nucleotide sequence ID" value="NZ_WOFE01000001.1"/>
</dbReference>
<dbReference type="InterPro" id="IPR009883">
    <property type="entry name" value="YgfX"/>
</dbReference>
<evidence type="ECO:0000313" key="3">
    <source>
        <dbReference type="Proteomes" id="UP001195660"/>
    </source>
</evidence>
<evidence type="ECO:0000256" key="1">
    <source>
        <dbReference type="SAM" id="Phobius"/>
    </source>
</evidence>
<dbReference type="EMBL" id="WOFE01000001">
    <property type="protein sequence ID" value="MBM5570844.1"/>
    <property type="molecule type" value="Genomic_DNA"/>
</dbReference>